<dbReference type="KEGG" id="nnu:104610568"/>
<accession>A0A1U8B7J7</accession>
<organism evidence="3 4">
    <name type="scientific">Nelumbo nucifera</name>
    <name type="common">Sacred lotus</name>
    <dbReference type="NCBI Taxonomy" id="4432"/>
    <lineage>
        <taxon>Eukaryota</taxon>
        <taxon>Viridiplantae</taxon>
        <taxon>Streptophyta</taxon>
        <taxon>Embryophyta</taxon>
        <taxon>Tracheophyta</taxon>
        <taxon>Spermatophyta</taxon>
        <taxon>Magnoliopsida</taxon>
        <taxon>Proteales</taxon>
        <taxon>Nelumbonaceae</taxon>
        <taxon>Nelumbo</taxon>
    </lineage>
</organism>
<dbReference type="eggNOG" id="ENOG502QS4W">
    <property type="taxonomic scope" value="Eukaryota"/>
</dbReference>
<feature type="compositionally biased region" description="Basic and acidic residues" evidence="1">
    <location>
        <begin position="403"/>
        <end position="416"/>
    </location>
</feature>
<feature type="region of interest" description="Disordered" evidence="1">
    <location>
        <begin position="396"/>
        <end position="416"/>
    </location>
</feature>
<dbReference type="FunCoup" id="A0A1U8B7J7">
    <property type="interactions" value="3832"/>
</dbReference>
<evidence type="ECO:0000313" key="3">
    <source>
        <dbReference type="Proteomes" id="UP000189703"/>
    </source>
</evidence>
<dbReference type="AlphaFoldDB" id="A0A1U8B7J7"/>
<dbReference type="OMA" id="MNCEQSY"/>
<feature type="transmembrane region" description="Helical" evidence="2">
    <location>
        <begin position="322"/>
        <end position="346"/>
    </location>
</feature>
<gene>
    <name evidence="4" type="primary">LOC104610568</name>
</gene>
<keyword evidence="3" id="KW-1185">Reference proteome</keyword>
<name>A0A1U8B7J7_NELNU</name>
<dbReference type="STRING" id="4432.A0A1U8B7J7"/>
<dbReference type="Proteomes" id="UP000189703">
    <property type="component" value="Unplaced"/>
</dbReference>
<keyword evidence="2" id="KW-0472">Membrane</keyword>
<evidence type="ECO:0000256" key="2">
    <source>
        <dbReference type="SAM" id="Phobius"/>
    </source>
</evidence>
<dbReference type="OrthoDB" id="1848995at2759"/>
<keyword evidence="2" id="KW-0812">Transmembrane</keyword>
<proteinExistence type="predicted"/>
<dbReference type="PANTHER" id="PTHR35752">
    <property type="entry name" value="G-PROTEIN COUPLED RECEPTOR"/>
    <property type="match status" value="1"/>
</dbReference>
<evidence type="ECO:0000256" key="1">
    <source>
        <dbReference type="SAM" id="MobiDB-lite"/>
    </source>
</evidence>
<dbReference type="GeneID" id="104610568"/>
<dbReference type="InParanoid" id="A0A1U8B7J7"/>
<keyword evidence="2" id="KW-1133">Transmembrane helix</keyword>
<protein>
    <submittedName>
        <fullName evidence="4">Uncharacterized protein LOC104610568 isoform X1</fullName>
    </submittedName>
</protein>
<dbReference type="PANTHER" id="PTHR35752:SF1">
    <property type="entry name" value="G-PROTEIN COUPLED RECEPTOR"/>
    <property type="match status" value="1"/>
</dbReference>
<feature type="transmembrane region" description="Helical" evidence="2">
    <location>
        <begin position="12"/>
        <end position="35"/>
    </location>
</feature>
<reference evidence="4" key="1">
    <citation type="submission" date="2025-08" db="UniProtKB">
        <authorList>
            <consortium name="RefSeq"/>
        </authorList>
    </citation>
    <scope>IDENTIFICATION</scope>
</reference>
<sequence>MLSGEIPFNMHSFNCFLVAMVLGKFLISFLLWAPWVGSIIAPSSNCYVIDNTSHIYDFTSWIGHPFEYDGKDSDLVVRFCKDVESRSQMGYLDFGHFDIINYFVAGSGHVNFVQEFYNGDLMNCEQSFDKKGRTAQVNIVCGNCLNGGCKGDLGCICSVTYDTTCRVLVELAIPCQRRGPRVFEGFTIGFHPRSWEVVYNGMTQPGFEKVRHEFSFGTEQTHVSLYMTAISSLSNLVGKPSIKVNPDKGLEVQLSGSGASGSPPTTLSPTILMLDWRCQKAHDSPYEVNISIPVTGYAPIEFTLTKTCEYRQDREGEATRGWATFGVLSCVFIVISSIFCCGGFVYKTRVQHQHGIDALPGMTILSACLETVSGGGGGYTPAEDLNSTFINQASWERQPVTSRGKERTNERKYGSI</sequence>
<dbReference type="RefSeq" id="XP_010275550.1">
    <property type="nucleotide sequence ID" value="XM_010277248.2"/>
</dbReference>
<evidence type="ECO:0000313" key="4">
    <source>
        <dbReference type="RefSeq" id="XP_010275550.1"/>
    </source>
</evidence>